<dbReference type="Pfam" id="PF04172">
    <property type="entry name" value="LrgB"/>
    <property type="match status" value="1"/>
</dbReference>
<name>G2Q765_THET4</name>
<protein>
    <recommendedName>
        <fullName evidence="9">LrgB-like protein</fullName>
    </recommendedName>
</protein>
<evidence type="ECO:0000256" key="3">
    <source>
        <dbReference type="ARBA" id="ARBA00022989"/>
    </source>
</evidence>
<dbReference type="OrthoDB" id="2502820at2759"/>
<dbReference type="AlphaFoldDB" id="G2Q765"/>
<evidence type="ECO:0000313" key="7">
    <source>
        <dbReference type="EMBL" id="AEO55643.1"/>
    </source>
</evidence>
<feature type="transmembrane region" description="Helical" evidence="6">
    <location>
        <begin position="422"/>
        <end position="442"/>
    </location>
</feature>
<evidence type="ECO:0000256" key="6">
    <source>
        <dbReference type="SAM" id="Phobius"/>
    </source>
</evidence>
<feature type="transmembrane region" description="Helical" evidence="6">
    <location>
        <begin position="25"/>
        <end position="53"/>
    </location>
</feature>
<feature type="transmembrane region" description="Helical" evidence="6">
    <location>
        <begin position="199"/>
        <end position="221"/>
    </location>
</feature>
<dbReference type="STRING" id="573729.G2Q765"/>
<dbReference type="RefSeq" id="XP_003660888.1">
    <property type="nucleotide sequence ID" value="XM_003660840.1"/>
</dbReference>
<dbReference type="KEGG" id="mtm:MYCTH_2052657"/>
<feature type="transmembrane region" description="Helical" evidence="6">
    <location>
        <begin position="335"/>
        <end position="355"/>
    </location>
</feature>
<evidence type="ECO:0000256" key="2">
    <source>
        <dbReference type="ARBA" id="ARBA00022692"/>
    </source>
</evidence>
<proteinExistence type="predicted"/>
<feature type="transmembrane region" description="Helical" evidence="6">
    <location>
        <begin position="134"/>
        <end position="154"/>
    </location>
</feature>
<feature type="transmembrane region" description="Helical" evidence="6">
    <location>
        <begin position="166"/>
        <end position="187"/>
    </location>
</feature>
<dbReference type="GO" id="GO:0016020">
    <property type="term" value="C:membrane"/>
    <property type="evidence" value="ECO:0007669"/>
    <property type="project" value="UniProtKB-SubCell"/>
</dbReference>
<organism evidence="7 8">
    <name type="scientific">Thermothelomyces thermophilus (strain ATCC 42464 / BCRC 31852 / DSM 1799)</name>
    <name type="common">Sporotrichum thermophile</name>
    <dbReference type="NCBI Taxonomy" id="573729"/>
    <lineage>
        <taxon>Eukaryota</taxon>
        <taxon>Fungi</taxon>
        <taxon>Dikarya</taxon>
        <taxon>Ascomycota</taxon>
        <taxon>Pezizomycotina</taxon>
        <taxon>Sordariomycetes</taxon>
        <taxon>Sordariomycetidae</taxon>
        <taxon>Sordariales</taxon>
        <taxon>Chaetomiaceae</taxon>
        <taxon>Thermothelomyces</taxon>
    </lineage>
</organism>
<dbReference type="Proteomes" id="UP000007322">
    <property type="component" value="Chromosome 1"/>
</dbReference>
<dbReference type="EMBL" id="CP003002">
    <property type="protein sequence ID" value="AEO55643.1"/>
    <property type="molecule type" value="Genomic_DNA"/>
</dbReference>
<evidence type="ECO:0000256" key="5">
    <source>
        <dbReference type="SAM" id="MobiDB-lite"/>
    </source>
</evidence>
<dbReference type="GeneID" id="11506041"/>
<keyword evidence="4 6" id="KW-0472">Membrane</keyword>
<dbReference type="VEuPathDB" id="FungiDB:MYCTH_2052657"/>
<dbReference type="InterPro" id="IPR007300">
    <property type="entry name" value="CidB/LrgB"/>
</dbReference>
<gene>
    <name evidence="7" type="ORF">MYCTH_2052657</name>
</gene>
<keyword evidence="2 6" id="KW-0812">Transmembrane</keyword>
<accession>G2Q765</accession>
<dbReference type="InParanoid" id="G2Q765"/>
<keyword evidence="3 6" id="KW-1133">Transmembrane helix</keyword>
<feature type="transmembrane region" description="Helical" evidence="6">
    <location>
        <begin position="448"/>
        <end position="469"/>
    </location>
</feature>
<reference evidence="7 8" key="1">
    <citation type="journal article" date="2011" name="Nat. Biotechnol.">
        <title>Comparative genomic analysis of the thermophilic biomass-degrading fungi Myceliophthora thermophila and Thielavia terrestris.</title>
        <authorList>
            <person name="Berka R.M."/>
            <person name="Grigoriev I.V."/>
            <person name="Otillar R."/>
            <person name="Salamov A."/>
            <person name="Grimwood J."/>
            <person name="Reid I."/>
            <person name="Ishmael N."/>
            <person name="John T."/>
            <person name="Darmond C."/>
            <person name="Moisan M.-C."/>
            <person name="Henrissat B."/>
            <person name="Coutinho P.M."/>
            <person name="Lombard V."/>
            <person name="Natvig D.O."/>
            <person name="Lindquist E."/>
            <person name="Schmutz J."/>
            <person name="Lucas S."/>
            <person name="Harris P."/>
            <person name="Powlowski J."/>
            <person name="Bellemare A."/>
            <person name="Taylor D."/>
            <person name="Butler G."/>
            <person name="de Vries R.P."/>
            <person name="Allijn I.E."/>
            <person name="van den Brink J."/>
            <person name="Ushinsky S."/>
            <person name="Storms R."/>
            <person name="Powell A.J."/>
            <person name="Paulsen I.T."/>
            <person name="Elbourne L.D.H."/>
            <person name="Baker S.E."/>
            <person name="Magnuson J."/>
            <person name="LaBoissiere S."/>
            <person name="Clutterbuck A.J."/>
            <person name="Martinez D."/>
            <person name="Wogulis M."/>
            <person name="de Leon A.L."/>
            <person name="Rey M.W."/>
            <person name="Tsang A."/>
        </authorList>
    </citation>
    <scope>NUCLEOTIDE SEQUENCE [LARGE SCALE GENOMIC DNA]</scope>
    <source>
        <strain evidence="8">ATCC 42464 / BCRC 31852 / DSM 1799</strain>
    </source>
</reference>
<evidence type="ECO:0008006" key="9">
    <source>
        <dbReference type="Google" id="ProtNLM"/>
    </source>
</evidence>
<dbReference type="OMA" id="LYVLWTS"/>
<evidence type="ECO:0000256" key="1">
    <source>
        <dbReference type="ARBA" id="ARBA00004141"/>
    </source>
</evidence>
<sequence>MSIGFAIPVVMLCRGPVSDPRSVGMIVICFFLTGLFNTVFAYILTFLIQCVIVRYDKAFLEARRPGDVERGRETHTQEPVNLDKPSCEGSPGENSLTMGFYGSAESSEPVEPTSHHAPSVGTQQSRSLSPRDALYAWATSNPILLLSWLLTLAVGVPLRYCRGHDVALGTLLIFSAWLTALAIQTAIKCTAHLPPSIRTLLSSLLNPVLCTSLAMIAYVFIDGVLSHRPLSVMLDTLQTHTTLPTLLLHPADTPTTVPQPARLPPGRMAAGDVATTLLNSGLVAWGLKLYAHRAHLFSRAGLAVVTVSSALALANLAGGPLFARAVLGVAPPSNALAFAARSVTIALAGPVMSMLGGDGGLNAAMVVGGGIVYQIGLGLGIGRWLEAGVVERGGTQWVGGGQAQGANRATVKVQQSANDPRIVAAGVTIGVNAAAMGTAYLYEVHSEAAPHAALSMIALGVMTVVFSSIQPLSQWVVRSIGT</sequence>
<dbReference type="HOGENOM" id="CLU_020485_0_0_1"/>
<evidence type="ECO:0000256" key="4">
    <source>
        <dbReference type="ARBA" id="ARBA00023136"/>
    </source>
</evidence>
<feature type="transmembrane region" description="Helical" evidence="6">
    <location>
        <begin position="302"/>
        <end position="323"/>
    </location>
</feature>
<feature type="region of interest" description="Disordered" evidence="5">
    <location>
        <begin position="68"/>
        <end position="125"/>
    </location>
</feature>
<dbReference type="PANTHER" id="PTHR30249">
    <property type="entry name" value="PUTATIVE SEROTONIN TRANSPORTER"/>
    <property type="match status" value="1"/>
</dbReference>
<keyword evidence="8" id="KW-1185">Reference proteome</keyword>
<comment type="subcellular location">
    <subcellularLocation>
        <location evidence="1">Membrane</location>
        <topology evidence="1">Multi-pass membrane protein</topology>
    </subcellularLocation>
</comment>
<dbReference type="eggNOG" id="ENOG502RS74">
    <property type="taxonomic scope" value="Eukaryota"/>
</dbReference>
<dbReference type="PANTHER" id="PTHR30249:SF0">
    <property type="entry name" value="PLASTIDAL GLYCOLATE_GLYCERATE TRANSLOCATOR 1, CHLOROPLASTIC"/>
    <property type="match status" value="1"/>
</dbReference>
<evidence type="ECO:0000313" key="8">
    <source>
        <dbReference type="Proteomes" id="UP000007322"/>
    </source>
</evidence>